<evidence type="ECO:0000313" key="2">
    <source>
        <dbReference type="EMBL" id="KAG2559259.1"/>
    </source>
</evidence>
<feature type="region of interest" description="Disordered" evidence="1">
    <location>
        <begin position="1"/>
        <end position="47"/>
    </location>
</feature>
<organism evidence="2 3">
    <name type="scientific">Panicum virgatum</name>
    <name type="common">Blackwell switchgrass</name>
    <dbReference type="NCBI Taxonomy" id="38727"/>
    <lineage>
        <taxon>Eukaryota</taxon>
        <taxon>Viridiplantae</taxon>
        <taxon>Streptophyta</taxon>
        <taxon>Embryophyta</taxon>
        <taxon>Tracheophyta</taxon>
        <taxon>Spermatophyta</taxon>
        <taxon>Magnoliopsida</taxon>
        <taxon>Liliopsida</taxon>
        <taxon>Poales</taxon>
        <taxon>Poaceae</taxon>
        <taxon>PACMAD clade</taxon>
        <taxon>Panicoideae</taxon>
        <taxon>Panicodae</taxon>
        <taxon>Paniceae</taxon>
        <taxon>Panicinae</taxon>
        <taxon>Panicum</taxon>
        <taxon>Panicum sect. Hiantes</taxon>
    </lineage>
</organism>
<proteinExistence type="predicted"/>
<dbReference type="EMBL" id="CM029052">
    <property type="protein sequence ID" value="KAG2559259.1"/>
    <property type="molecule type" value="Genomic_DNA"/>
</dbReference>
<gene>
    <name evidence="2" type="ORF">PVAP13_8NG251052</name>
</gene>
<comment type="caution">
    <text evidence="2">The sequence shown here is derived from an EMBL/GenBank/DDBJ whole genome shotgun (WGS) entry which is preliminary data.</text>
</comment>
<name>A0A8T0PF51_PANVG</name>
<dbReference type="AlphaFoldDB" id="A0A8T0PF51"/>
<dbReference type="Proteomes" id="UP000823388">
    <property type="component" value="Chromosome 8N"/>
</dbReference>
<keyword evidence="3" id="KW-1185">Reference proteome</keyword>
<evidence type="ECO:0000256" key="1">
    <source>
        <dbReference type="SAM" id="MobiDB-lite"/>
    </source>
</evidence>
<evidence type="ECO:0000313" key="3">
    <source>
        <dbReference type="Proteomes" id="UP000823388"/>
    </source>
</evidence>
<feature type="region of interest" description="Disordered" evidence="1">
    <location>
        <begin position="129"/>
        <end position="150"/>
    </location>
</feature>
<accession>A0A8T0PF51</accession>
<sequence>MAKKKKRWTEDESSSSRSSSTDDLPTEETRCRRSRSQAQRYARKKKSKVISILTELKEEMRKQSKKITETKEEVVAALGPPVAMPSFGGARGRRPMVGSGPSGSALLLFPAPGGRTAARRLRRADCLLEGAVPDPGPVRPDPASSVETAGWEAAAASTACW</sequence>
<protein>
    <submittedName>
        <fullName evidence="2">Uncharacterized protein</fullName>
    </submittedName>
</protein>
<reference evidence="2" key="1">
    <citation type="submission" date="2020-05" db="EMBL/GenBank/DDBJ databases">
        <title>WGS assembly of Panicum virgatum.</title>
        <authorList>
            <person name="Lovell J.T."/>
            <person name="Jenkins J."/>
            <person name="Shu S."/>
            <person name="Juenger T.E."/>
            <person name="Schmutz J."/>
        </authorList>
    </citation>
    <scope>NUCLEOTIDE SEQUENCE</scope>
    <source>
        <strain evidence="2">AP13</strain>
    </source>
</reference>